<dbReference type="PANTHER" id="PTHR24252">
    <property type="entry name" value="ACROSIN-RELATED"/>
    <property type="match status" value="1"/>
</dbReference>
<keyword evidence="4" id="KW-1185">Reference proteome</keyword>
<dbReference type="InterPro" id="IPR009003">
    <property type="entry name" value="Peptidase_S1_PA"/>
</dbReference>
<dbReference type="InterPro" id="IPR043504">
    <property type="entry name" value="Peptidase_S1_PA_chymotrypsin"/>
</dbReference>
<dbReference type="PROSITE" id="PS50240">
    <property type="entry name" value="TRYPSIN_DOM"/>
    <property type="match status" value="1"/>
</dbReference>
<proteinExistence type="predicted"/>
<accession>A0ABN7AHE3</accession>
<dbReference type="InterPro" id="IPR018114">
    <property type="entry name" value="TRYPSIN_HIS"/>
</dbReference>
<dbReference type="InterPro" id="IPR001314">
    <property type="entry name" value="Peptidase_S1A"/>
</dbReference>
<evidence type="ECO:0000313" key="3">
    <source>
        <dbReference type="EMBL" id="BES91676.1"/>
    </source>
</evidence>
<organism evidence="3 4">
    <name type="scientific">Nesidiocoris tenuis</name>
    <dbReference type="NCBI Taxonomy" id="355587"/>
    <lineage>
        <taxon>Eukaryota</taxon>
        <taxon>Metazoa</taxon>
        <taxon>Ecdysozoa</taxon>
        <taxon>Arthropoda</taxon>
        <taxon>Hexapoda</taxon>
        <taxon>Insecta</taxon>
        <taxon>Pterygota</taxon>
        <taxon>Neoptera</taxon>
        <taxon>Paraneoptera</taxon>
        <taxon>Hemiptera</taxon>
        <taxon>Heteroptera</taxon>
        <taxon>Panheteroptera</taxon>
        <taxon>Cimicomorpha</taxon>
        <taxon>Miridae</taxon>
        <taxon>Dicyphina</taxon>
        <taxon>Nesidiocoris</taxon>
    </lineage>
</organism>
<dbReference type="SUPFAM" id="SSF50494">
    <property type="entry name" value="Trypsin-like serine proteases"/>
    <property type="match status" value="1"/>
</dbReference>
<feature type="domain" description="Peptidase S1" evidence="2">
    <location>
        <begin position="41"/>
        <end position="310"/>
    </location>
</feature>
<dbReference type="PANTHER" id="PTHR24252:SF7">
    <property type="entry name" value="HYALIN"/>
    <property type="match status" value="1"/>
</dbReference>
<sequence length="319" mass="34932">MPSMHAPLPVRAALFKAAPSRGDPTANFCGLPDVDPFSNRIVGGVKTVSHELPWMVRLTKLGNFYCGGSLIADRYVVTAGHCVASYIDGAPAEPAATRGPVRNYKVLSPEKVVLEIGGYKLKKDERDVIKRPVERIILHPDYDVFLSDGVLIQRNDLALLEFQPVEFSEKILPICLPPQDSDIRDGTIVMVSGWGSTNQETLSNPQTSLPKVLMKTALKKIPFDDCRSNENIEQFFKPVNGFSSLNVICLMGDDTDSCRGDSGGPGSVLTAQGHFLIAIVSWGVGCNQPDFPAVYTRISNYIEFIRSNTQDGYFLPSIP</sequence>
<dbReference type="SMART" id="SM00020">
    <property type="entry name" value="Tryp_SPc"/>
    <property type="match status" value="1"/>
</dbReference>
<dbReference type="Gene3D" id="2.40.10.10">
    <property type="entry name" value="Trypsin-like serine proteases"/>
    <property type="match status" value="1"/>
</dbReference>
<name>A0ABN7AHE3_9HEMI</name>
<keyword evidence="1" id="KW-1015">Disulfide bond</keyword>
<dbReference type="PRINTS" id="PR00722">
    <property type="entry name" value="CHYMOTRYPSIN"/>
</dbReference>
<dbReference type="PROSITE" id="PS00134">
    <property type="entry name" value="TRYPSIN_HIS"/>
    <property type="match status" value="1"/>
</dbReference>
<protein>
    <submittedName>
        <fullName evidence="3">Tryp_SPc</fullName>
    </submittedName>
</protein>
<dbReference type="CDD" id="cd00190">
    <property type="entry name" value="Tryp_SPc"/>
    <property type="match status" value="1"/>
</dbReference>
<evidence type="ECO:0000256" key="1">
    <source>
        <dbReference type="ARBA" id="ARBA00023157"/>
    </source>
</evidence>
<gene>
    <name evidence="3" type="ORF">NTJ_04484</name>
</gene>
<dbReference type="Proteomes" id="UP001307889">
    <property type="component" value="Chromosome 3"/>
</dbReference>
<evidence type="ECO:0000259" key="2">
    <source>
        <dbReference type="PROSITE" id="PS50240"/>
    </source>
</evidence>
<evidence type="ECO:0000313" key="4">
    <source>
        <dbReference type="Proteomes" id="UP001307889"/>
    </source>
</evidence>
<dbReference type="EMBL" id="AP028911">
    <property type="protein sequence ID" value="BES91676.1"/>
    <property type="molecule type" value="Genomic_DNA"/>
</dbReference>
<dbReference type="InterPro" id="IPR001254">
    <property type="entry name" value="Trypsin_dom"/>
</dbReference>
<dbReference type="Pfam" id="PF00089">
    <property type="entry name" value="Trypsin"/>
    <property type="match status" value="1"/>
</dbReference>
<reference evidence="3 4" key="1">
    <citation type="submission" date="2023-09" db="EMBL/GenBank/DDBJ databases">
        <title>Nesidiocoris tenuis whole genome shotgun sequence.</title>
        <authorList>
            <person name="Shibata T."/>
            <person name="Shimoda M."/>
            <person name="Kobayashi T."/>
            <person name="Uehara T."/>
        </authorList>
    </citation>
    <scope>NUCLEOTIDE SEQUENCE [LARGE SCALE GENOMIC DNA]</scope>
    <source>
        <strain evidence="3 4">Japan</strain>
    </source>
</reference>